<evidence type="ECO:0000256" key="1">
    <source>
        <dbReference type="ARBA" id="ARBA00004496"/>
    </source>
</evidence>
<dbReference type="InterPro" id="IPR004558">
    <property type="entry name" value="Coprogen_oxidase_HemN"/>
</dbReference>
<dbReference type="InterPro" id="IPR007197">
    <property type="entry name" value="rSAM"/>
</dbReference>
<evidence type="ECO:0000313" key="16">
    <source>
        <dbReference type="EMBL" id="MBU3076450.1"/>
    </source>
</evidence>
<protein>
    <recommendedName>
        <fullName evidence="14">Coproporphyrinogen-III oxidase</fullName>
        <ecNumber evidence="14">1.3.98.3</ecNumber>
    </recommendedName>
</protein>
<dbReference type="Proteomes" id="UP000776276">
    <property type="component" value="Unassembled WGS sequence"/>
</dbReference>
<keyword evidence="7 14" id="KW-0949">S-adenosyl-L-methionine</keyword>
<evidence type="ECO:0000256" key="9">
    <source>
        <dbReference type="ARBA" id="ARBA00023002"/>
    </source>
</evidence>
<sequence length="436" mass="46779">MWPYHPELLAAPAPRYTSYPTAAEFGEITEADAAAALAAVAPDEAVSVYVHIPFCTEICWYCGCNTGAANRDARLLAYLDAVEEEIDRVASRLRGRVGRIAFGGGSPNAVPLPRFARLVERLVERFDAAGAILSVELDPRGLDRDWTDMLGALGIRRASLGVQTFAPHVQAGIGRIQPREMIEEAVAGLRLAGITSLNFDLMYGLPNQSLADVVETAGMAIAMAPERIALFGYAHLPQLLPRQRQIDGAALPDGELRFGQAWAGQEALIAAGYQAIGFDHFALPADPLAEAARTGRLRRNFQGFTDDPCDVLIGLGASAISSFPTLLAQNEKQAGAYRMLVSAGRLPVRRGIARSAEDRRRGAAIERLLCDGRVTLDDALRAEMNAPLAPFVDRGLAAWDGPTLGITADGFPYARAIARNLDAYRAQGVGAFSRAV</sequence>
<dbReference type="SMART" id="SM00729">
    <property type="entry name" value="Elp3"/>
    <property type="match status" value="1"/>
</dbReference>
<gene>
    <name evidence="16" type="ORF">KOF26_01120</name>
</gene>
<evidence type="ECO:0000313" key="17">
    <source>
        <dbReference type="Proteomes" id="UP000776276"/>
    </source>
</evidence>
<evidence type="ECO:0000256" key="11">
    <source>
        <dbReference type="ARBA" id="ARBA00023014"/>
    </source>
</evidence>
<keyword evidence="6 14" id="KW-0963">Cytoplasm</keyword>
<dbReference type="RefSeq" id="WP_216318673.1">
    <property type="nucleotide sequence ID" value="NZ_JAHKRT010000001.1"/>
</dbReference>
<evidence type="ECO:0000256" key="3">
    <source>
        <dbReference type="ARBA" id="ARBA00005493"/>
    </source>
</evidence>
<evidence type="ECO:0000256" key="6">
    <source>
        <dbReference type="ARBA" id="ARBA00022490"/>
    </source>
</evidence>
<keyword evidence="10 14" id="KW-0408">Iron</keyword>
<dbReference type="PIRSF" id="PIRSF000167">
    <property type="entry name" value="HemN"/>
    <property type="match status" value="1"/>
</dbReference>
<dbReference type="EC" id="1.3.98.3" evidence="14"/>
<keyword evidence="9 14" id="KW-0560">Oxidoreductase</keyword>
<comment type="cofactor">
    <cofactor evidence="14">
        <name>[4Fe-4S] cluster</name>
        <dbReference type="ChEBI" id="CHEBI:49883"/>
    </cofactor>
    <text evidence="14">Binds 1 [4Fe-4S] cluster. The cluster is coordinated with 3 cysteines and an exchangeable S-adenosyl-L-methionine.</text>
</comment>
<dbReference type="PANTHER" id="PTHR13932">
    <property type="entry name" value="COPROPORPHYRINIGEN III OXIDASE"/>
    <property type="match status" value="1"/>
</dbReference>
<accession>A0ABS6BGT0</accession>
<keyword evidence="8 14" id="KW-0479">Metal-binding</keyword>
<keyword evidence="17" id="KW-1185">Reference proteome</keyword>
<evidence type="ECO:0000256" key="10">
    <source>
        <dbReference type="ARBA" id="ARBA00023004"/>
    </source>
</evidence>
<evidence type="ECO:0000256" key="13">
    <source>
        <dbReference type="ARBA" id="ARBA00048321"/>
    </source>
</evidence>
<comment type="subcellular location">
    <subcellularLocation>
        <location evidence="1 14">Cytoplasm</location>
    </subcellularLocation>
</comment>
<evidence type="ECO:0000259" key="15">
    <source>
        <dbReference type="PROSITE" id="PS51918"/>
    </source>
</evidence>
<reference evidence="16 17" key="1">
    <citation type="submission" date="2021-06" db="EMBL/GenBank/DDBJ databases">
        <title>Sphingomonas sp. XMGL2, whole genome shotgun sequencing project.</title>
        <authorList>
            <person name="Zhao G."/>
            <person name="Shen L."/>
        </authorList>
    </citation>
    <scope>NUCLEOTIDE SEQUENCE [LARGE SCALE GENOMIC DNA]</scope>
    <source>
        <strain evidence="16 17">XMGL2</strain>
    </source>
</reference>
<dbReference type="InterPro" id="IPR006638">
    <property type="entry name" value="Elp3/MiaA/NifB-like_rSAM"/>
</dbReference>
<keyword evidence="12 14" id="KW-0627">Porphyrin biosynthesis</keyword>
<evidence type="ECO:0000256" key="12">
    <source>
        <dbReference type="ARBA" id="ARBA00023244"/>
    </source>
</evidence>
<organism evidence="16 17">
    <name type="scientific">Sphingomonas quercus</name>
    <dbReference type="NCBI Taxonomy" id="2842451"/>
    <lineage>
        <taxon>Bacteria</taxon>
        <taxon>Pseudomonadati</taxon>
        <taxon>Pseudomonadota</taxon>
        <taxon>Alphaproteobacteria</taxon>
        <taxon>Sphingomonadales</taxon>
        <taxon>Sphingomonadaceae</taxon>
        <taxon>Sphingomonas</taxon>
    </lineage>
</organism>
<feature type="domain" description="Radical SAM core" evidence="15">
    <location>
        <begin position="40"/>
        <end position="279"/>
    </location>
</feature>
<dbReference type="EMBL" id="JAHKRT010000001">
    <property type="protein sequence ID" value="MBU3076450.1"/>
    <property type="molecule type" value="Genomic_DNA"/>
</dbReference>
<keyword evidence="5 14" id="KW-0004">4Fe-4S</keyword>
<dbReference type="InterPro" id="IPR034505">
    <property type="entry name" value="Coproporphyrinogen-III_oxidase"/>
</dbReference>
<comment type="caution">
    <text evidence="16">The sequence shown here is derived from an EMBL/GenBank/DDBJ whole genome shotgun (WGS) entry which is preliminary data.</text>
</comment>
<evidence type="ECO:0000256" key="7">
    <source>
        <dbReference type="ARBA" id="ARBA00022691"/>
    </source>
</evidence>
<proteinExistence type="inferred from homology"/>
<evidence type="ECO:0000256" key="5">
    <source>
        <dbReference type="ARBA" id="ARBA00022485"/>
    </source>
</evidence>
<name>A0ABS6BGT0_9SPHN</name>
<dbReference type="CDD" id="cd01335">
    <property type="entry name" value="Radical_SAM"/>
    <property type="match status" value="1"/>
</dbReference>
<evidence type="ECO:0000256" key="14">
    <source>
        <dbReference type="PIRNR" id="PIRNR000167"/>
    </source>
</evidence>
<evidence type="ECO:0000256" key="4">
    <source>
        <dbReference type="ARBA" id="ARBA00011245"/>
    </source>
</evidence>
<dbReference type="SFLD" id="SFLDS00029">
    <property type="entry name" value="Radical_SAM"/>
    <property type="match status" value="1"/>
</dbReference>
<comment type="similarity">
    <text evidence="3 14">Belongs to the anaerobic coproporphyrinogen-III oxidase family.</text>
</comment>
<comment type="pathway">
    <text evidence="2 14">Porphyrin-containing compound metabolism; protoporphyrin-IX biosynthesis; protoporphyrinogen-IX from coproporphyrinogen-III (AdoMet route): step 1/1.</text>
</comment>
<dbReference type="PANTHER" id="PTHR13932:SF6">
    <property type="entry name" value="OXYGEN-INDEPENDENT COPROPORPHYRINOGEN III OXIDASE"/>
    <property type="match status" value="1"/>
</dbReference>
<keyword evidence="11 14" id="KW-0411">Iron-sulfur</keyword>
<dbReference type="Pfam" id="PF04055">
    <property type="entry name" value="Radical_SAM"/>
    <property type="match status" value="1"/>
</dbReference>
<dbReference type="SFLD" id="SFLDG01065">
    <property type="entry name" value="anaerobic_coproporphyrinogen-I"/>
    <property type="match status" value="1"/>
</dbReference>
<evidence type="ECO:0000256" key="2">
    <source>
        <dbReference type="ARBA" id="ARBA00004785"/>
    </source>
</evidence>
<comment type="catalytic activity">
    <reaction evidence="13 14">
        <text>coproporphyrinogen III + 2 S-adenosyl-L-methionine = protoporphyrinogen IX + 2 5'-deoxyadenosine + 2 L-methionine + 2 CO2</text>
        <dbReference type="Rhea" id="RHEA:15425"/>
        <dbReference type="ChEBI" id="CHEBI:16526"/>
        <dbReference type="ChEBI" id="CHEBI:17319"/>
        <dbReference type="ChEBI" id="CHEBI:57307"/>
        <dbReference type="ChEBI" id="CHEBI:57309"/>
        <dbReference type="ChEBI" id="CHEBI:57844"/>
        <dbReference type="ChEBI" id="CHEBI:59789"/>
        <dbReference type="EC" id="1.3.98.3"/>
    </reaction>
</comment>
<dbReference type="PROSITE" id="PS51918">
    <property type="entry name" value="RADICAL_SAM"/>
    <property type="match status" value="1"/>
</dbReference>
<comment type="subunit">
    <text evidence="4">Monomer.</text>
</comment>
<evidence type="ECO:0000256" key="8">
    <source>
        <dbReference type="ARBA" id="ARBA00022723"/>
    </source>
</evidence>